<dbReference type="Gene3D" id="3.40.50.1820">
    <property type="entry name" value="alpha/beta hydrolase"/>
    <property type="match status" value="1"/>
</dbReference>
<dbReference type="InterPro" id="IPR029058">
    <property type="entry name" value="AB_hydrolase_fold"/>
</dbReference>
<name>A0A1Y2IDU9_TRAC3</name>
<feature type="domain" description="AB hydrolase-1" evidence="2">
    <location>
        <begin position="30"/>
        <end position="352"/>
    </location>
</feature>
<protein>
    <recommendedName>
        <fullName evidence="2">AB hydrolase-1 domain-containing protein</fullName>
    </recommendedName>
</protein>
<dbReference type="Proteomes" id="UP000193067">
    <property type="component" value="Unassembled WGS sequence"/>
</dbReference>
<sequence length="363" mass="40689">MATSTPTPSPLLRAILDSGAPSGSHDYTTIVLLHGWGWHSGVFKRLIPFAEQYNTRLLLVNRRDYPGSEPYTPEEKAHLARIASAPEGNPKTKEEAKAVMRDRGRELYDFLVDYVQREDVPPANGNEGGIIVVGWSLGSVWISALLAIVSQIPEGSVQLSKYVRRTILYDTTFICHGYPPPPDSYEPLYDESSTEQERLRWVTGYYTHGDVWADGDKALEYRNPLQDPPPTITRMTPEDLVETMSAYPTQQSDGSDPLISQVGIRHGAWLAMKDESLYLQKPRVEGASDWAHVEVVLLCCDLSFWEPQWGTKVLLEELDAAAKAGKSVRNVKVVRLREANHFAHWDVPEKTLKAFLTDGTEVV</sequence>
<keyword evidence="4" id="KW-1185">Reference proteome</keyword>
<evidence type="ECO:0000313" key="4">
    <source>
        <dbReference type="Proteomes" id="UP000193067"/>
    </source>
</evidence>
<dbReference type="OrthoDB" id="5311491at2759"/>
<proteinExistence type="predicted"/>
<evidence type="ECO:0000256" key="1">
    <source>
        <dbReference type="SAM" id="MobiDB-lite"/>
    </source>
</evidence>
<evidence type="ECO:0000313" key="3">
    <source>
        <dbReference type="EMBL" id="OSC99304.1"/>
    </source>
</evidence>
<gene>
    <name evidence="3" type="ORF">PYCCODRAFT_1446899</name>
</gene>
<dbReference type="AlphaFoldDB" id="A0A1Y2IDU9"/>
<dbReference type="SUPFAM" id="SSF53474">
    <property type="entry name" value="alpha/beta-Hydrolases"/>
    <property type="match status" value="1"/>
</dbReference>
<accession>A0A1Y2IDU9</accession>
<organism evidence="3 4">
    <name type="scientific">Trametes coccinea (strain BRFM310)</name>
    <name type="common">Pycnoporus coccineus</name>
    <dbReference type="NCBI Taxonomy" id="1353009"/>
    <lineage>
        <taxon>Eukaryota</taxon>
        <taxon>Fungi</taxon>
        <taxon>Dikarya</taxon>
        <taxon>Basidiomycota</taxon>
        <taxon>Agaricomycotina</taxon>
        <taxon>Agaricomycetes</taxon>
        <taxon>Polyporales</taxon>
        <taxon>Polyporaceae</taxon>
        <taxon>Trametes</taxon>
    </lineage>
</organism>
<reference evidence="3 4" key="1">
    <citation type="journal article" date="2015" name="Biotechnol. Biofuels">
        <title>Enhanced degradation of softwood versus hardwood by the white-rot fungus Pycnoporus coccineus.</title>
        <authorList>
            <person name="Couturier M."/>
            <person name="Navarro D."/>
            <person name="Chevret D."/>
            <person name="Henrissat B."/>
            <person name="Piumi F."/>
            <person name="Ruiz-Duenas F.J."/>
            <person name="Martinez A.T."/>
            <person name="Grigoriev I.V."/>
            <person name="Riley R."/>
            <person name="Lipzen A."/>
            <person name="Berrin J.G."/>
            <person name="Master E.R."/>
            <person name="Rosso M.N."/>
        </authorList>
    </citation>
    <scope>NUCLEOTIDE SEQUENCE [LARGE SCALE GENOMIC DNA]</scope>
    <source>
        <strain evidence="3 4">BRFM310</strain>
    </source>
</reference>
<dbReference type="InterPro" id="IPR000073">
    <property type="entry name" value="AB_hydrolase_1"/>
</dbReference>
<evidence type="ECO:0000259" key="2">
    <source>
        <dbReference type="Pfam" id="PF12697"/>
    </source>
</evidence>
<dbReference type="EMBL" id="KZ084129">
    <property type="protein sequence ID" value="OSC99304.1"/>
    <property type="molecule type" value="Genomic_DNA"/>
</dbReference>
<dbReference type="Pfam" id="PF12697">
    <property type="entry name" value="Abhydrolase_6"/>
    <property type="match status" value="1"/>
</dbReference>
<feature type="region of interest" description="Disordered" evidence="1">
    <location>
        <begin position="70"/>
        <end position="94"/>
    </location>
</feature>